<keyword evidence="1" id="KW-0119">Carbohydrate metabolism</keyword>
<dbReference type="GO" id="GO:0005524">
    <property type="term" value="F:ATP binding"/>
    <property type="evidence" value="ECO:0007669"/>
    <property type="project" value="UniProtKB-UniRule"/>
</dbReference>
<dbReference type="RefSeq" id="WP_115219089.1">
    <property type="nucleotide sequence ID" value="NZ_UHIA01000004.1"/>
</dbReference>
<dbReference type="EC" id="2.7.1.170" evidence="1"/>
<name>A0A380N361_9GAMM</name>
<keyword evidence="1 2" id="KW-0808">Transferase</keyword>
<dbReference type="Gene3D" id="3.30.420.40">
    <property type="match status" value="2"/>
</dbReference>
<dbReference type="NCBIfam" id="NF007139">
    <property type="entry name" value="PRK09585.1-3"/>
    <property type="match status" value="1"/>
</dbReference>
<dbReference type="CDD" id="cd24050">
    <property type="entry name" value="ASKHA_NBD_ANMK"/>
    <property type="match status" value="1"/>
</dbReference>
<keyword evidence="1" id="KW-0067">ATP-binding</keyword>
<comment type="similarity">
    <text evidence="1">Belongs to the anhydro-N-acetylmuramic acid kinase family.</text>
</comment>
<dbReference type="AlphaFoldDB" id="A0A380N361"/>
<keyword evidence="1" id="KW-0547">Nucleotide-binding</keyword>
<dbReference type="InterPro" id="IPR005338">
    <property type="entry name" value="Anhydro_N_Ac-Mur_kinase"/>
</dbReference>
<evidence type="ECO:0000313" key="3">
    <source>
        <dbReference type="Proteomes" id="UP000254575"/>
    </source>
</evidence>
<keyword evidence="3" id="KW-1185">Reference proteome</keyword>
<comment type="pathway">
    <text evidence="1">Cell wall biogenesis; peptidoglycan recycling.</text>
</comment>
<dbReference type="Pfam" id="PF03702">
    <property type="entry name" value="AnmK"/>
    <property type="match status" value="1"/>
</dbReference>
<evidence type="ECO:0000256" key="1">
    <source>
        <dbReference type="HAMAP-Rule" id="MF_01270"/>
    </source>
</evidence>
<accession>A0A380N361</accession>
<comment type="catalytic activity">
    <reaction evidence="1">
        <text>1,6-anhydro-N-acetyl-beta-muramate + ATP + H2O = N-acetyl-D-muramate 6-phosphate + ADP + H(+)</text>
        <dbReference type="Rhea" id="RHEA:24952"/>
        <dbReference type="ChEBI" id="CHEBI:15377"/>
        <dbReference type="ChEBI" id="CHEBI:15378"/>
        <dbReference type="ChEBI" id="CHEBI:30616"/>
        <dbReference type="ChEBI" id="CHEBI:58690"/>
        <dbReference type="ChEBI" id="CHEBI:58722"/>
        <dbReference type="ChEBI" id="CHEBI:456216"/>
        <dbReference type="EC" id="2.7.1.170"/>
    </reaction>
</comment>
<dbReference type="OrthoDB" id="9763949at2"/>
<dbReference type="Proteomes" id="UP000254575">
    <property type="component" value="Unassembled WGS sequence"/>
</dbReference>
<comment type="function">
    <text evidence="1">Catalyzes the specific phosphorylation of 1,6-anhydro-N-acetylmuramic acid (anhMurNAc) with the simultaneous cleavage of the 1,6-anhydro ring, generating MurNAc-6-P. Is required for the utilization of anhMurNAc either imported from the medium or derived from its own cell wall murein, and thus plays a role in cell wall recycling.</text>
</comment>
<dbReference type="InterPro" id="IPR043129">
    <property type="entry name" value="ATPase_NBD"/>
</dbReference>
<comment type="pathway">
    <text evidence="1">Amino-sugar metabolism; 1,6-anhydro-N-acetylmuramate degradation.</text>
</comment>
<keyword evidence="1 2" id="KW-0418">Kinase</keyword>
<feature type="binding site" evidence="1">
    <location>
        <begin position="12"/>
        <end position="19"/>
    </location>
    <ligand>
        <name>ATP</name>
        <dbReference type="ChEBI" id="CHEBI:30616"/>
    </ligand>
</feature>
<dbReference type="SUPFAM" id="SSF53067">
    <property type="entry name" value="Actin-like ATPase domain"/>
    <property type="match status" value="1"/>
</dbReference>
<organism evidence="2 3">
    <name type="scientific">Suttonella indologenes</name>
    <dbReference type="NCBI Taxonomy" id="13276"/>
    <lineage>
        <taxon>Bacteria</taxon>
        <taxon>Pseudomonadati</taxon>
        <taxon>Pseudomonadota</taxon>
        <taxon>Gammaproteobacteria</taxon>
        <taxon>Cardiobacteriales</taxon>
        <taxon>Cardiobacteriaceae</taxon>
        <taxon>Suttonella</taxon>
    </lineage>
</organism>
<dbReference type="GO" id="GO:0016301">
    <property type="term" value="F:kinase activity"/>
    <property type="evidence" value="ECO:0007669"/>
    <property type="project" value="UniProtKB-KW"/>
</dbReference>
<dbReference type="PANTHER" id="PTHR30605">
    <property type="entry name" value="ANHYDRO-N-ACETYLMURAMIC ACID KINASE"/>
    <property type="match status" value="1"/>
</dbReference>
<dbReference type="GO" id="GO:0097175">
    <property type="term" value="P:1,6-anhydro-N-acetyl-beta-muramic acid catabolic process"/>
    <property type="evidence" value="ECO:0007669"/>
    <property type="project" value="UniProtKB-UniRule"/>
</dbReference>
<dbReference type="GO" id="GO:0006040">
    <property type="term" value="P:amino sugar metabolic process"/>
    <property type="evidence" value="ECO:0007669"/>
    <property type="project" value="InterPro"/>
</dbReference>
<dbReference type="GO" id="GO:0009254">
    <property type="term" value="P:peptidoglycan turnover"/>
    <property type="evidence" value="ECO:0007669"/>
    <property type="project" value="UniProtKB-UniRule"/>
</dbReference>
<dbReference type="GO" id="GO:0016773">
    <property type="term" value="F:phosphotransferase activity, alcohol group as acceptor"/>
    <property type="evidence" value="ECO:0007669"/>
    <property type="project" value="UniProtKB-UniRule"/>
</dbReference>
<reference evidence="2 3" key="1">
    <citation type="submission" date="2018-06" db="EMBL/GenBank/DDBJ databases">
        <authorList>
            <consortium name="Pathogen Informatics"/>
            <person name="Doyle S."/>
        </authorList>
    </citation>
    <scope>NUCLEOTIDE SEQUENCE [LARGE SCALE GENOMIC DNA]</scope>
    <source>
        <strain evidence="2 3">NCTC10717</strain>
    </source>
</reference>
<protein>
    <recommendedName>
        <fullName evidence="1">Anhydro-N-acetylmuramic acid kinase</fullName>
        <ecNumber evidence="1">2.7.1.170</ecNumber>
    </recommendedName>
    <alternativeName>
        <fullName evidence="1">AnhMurNAc kinase</fullName>
    </alternativeName>
</protein>
<dbReference type="UniPathway" id="UPA00343"/>
<dbReference type="EMBL" id="UHIA01000004">
    <property type="protein sequence ID" value="SUO98237.1"/>
    <property type="molecule type" value="Genomic_DNA"/>
</dbReference>
<dbReference type="NCBIfam" id="NF007148">
    <property type="entry name" value="PRK09585.3-2"/>
    <property type="match status" value="1"/>
</dbReference>
<dbReference type="UniPathway" id="UPA00544"/>
<proteinExistence type="inferred from homology"/>
<dbReference type="HAMAP" id="MF_01270">
    <property type="entry name" value="AnhMurNAc_kinase"/>
    <property type="match status" value="1"/>
</dbReference>
<dbReference type="PANTHER" id="PTHR30605:SF0">
    <property type="entry name" value="ANHYDRO-N-ACETYLMURAMIC ACID KINASE"/>
    <property type="match status" value="1"/>
</dbReference>
<gene>
    <name evidence="1 2" type="primary">anmK</name>
    <name evidence="2" type="ORF">NCTC10717_01978</name>
</gene>
<evidence type="ECO:0000313" key="2">
    <source>
        <dbReference type="EMBL" id="SUO98237.1"/>
    </source>
</evidence>
<sequence length="370" mass="40605">MTGQYYIGIMSGTSLDGVDVALADFSAMPRILATYQEPFPALLRAEILALAQGASRSLQAIGELDHRLGRLFSDAVLGLLAQETLSARQIRAIGSHGQTVFHHPQGDNPFTMQLGDAHLIAARTGIDTVADFRRKDMAVGGQGAPLVPAFHEYLFARKDSIRIVLNIGGIANISILRPHQDTIGYDTGAGNMLMDAWAQRHTGLDYDKNAAFAKQGQVQNRLLEQLLADEYFRRPAPKSTGREKFHLAWLDAQLATLPDYTPADIQRSLLEFSVRSIATEIERYADKRYRQEIIVCGGGAHNPLLMQRLAQLLADWTIQSSADYGIDSDYLEAAAFAWLAYCHLQGICTNLPAVTGAKRRCILGALHCAD</sequence>